<organism evidence="2 3">
    <name type="scientific">Thermococcus sibiricus (strain DSM 12597 / MM 739)</name>
    <dbReference type="NCBI Taxonomy" id="604354"/>
    <lineage>
        <taxon>Archaea</taxon>
        <taxon>Methanobacteriati</taxon>
        <taxon>Methanobacteriota</taxon>
        <taxon>Thermococci</taxon>
        <taxon>Thermococcales</taxon>
        <taxon>Thermococcaceae</taxon>
        <taxon>Thermococcus</taxon>
    </lineage>
</organism>
<dbReference type="Proteomes" id="UP000009079">
    <property type="component" value="Chromosome"/>
</dbReference>
<gene>
    <name evidence="2" type="ordered locus">TSIB_1034</name>
</gene>
<keyword evidence="1" id="KW-0472">Membrane</keyword>
<reference evidence="2 3" key="1">
    <citation type="journal article" date="2009" name="Appl. Environ. Microbiol.">
        <title>Metabolic versatility and indigenous origin of the archaeon Thermococcus sibiricus, isolated from a siberian oil reservoir, as revealed by genome analysis.</title>
        <authorList>
            <person name="Mardanov A.V."/>
            <person name="Ravin N.V."/>
            <person name="Svetlitchnyi V.A."/>
            <person name="Beletsky A.V."/>
            <person name="Miroshnichenko M.L."/>
            <person name="Bonch-Osmolovskaya E.A."/>
            <person name="Skryabin K.G."/>
        </authorList>
    </citation>
    <scope>NUCLEOTIDE SEQUENCE [LARGE SCALE GENOMIC DNA]</scope>
    <source>
        <strain evidence="3">DSM 12597 / MM 739</strain>
    </source>
</reference>
<dbReference type="EMBL" id="CP001463">
    <property type="protein sequence ID" value="ACS90090.1"/>
    <property type="molecule type" value="Genomic_DNA"/>
</dbReference>
<protein>
    <submittedName>
        <fullName evidence="2">Uncharacterized protein</fullName>
    </submittedName>
</protein>
<keyword evidence="1" id="KW-1133">Transmembrane helix</keyword>
<sequence>MTKRLTNCYKVEKMPLPSSISIHIKMPRICRIGEKVPVTVYVENYARSPYPTKEEEYLIVESWAEMIKYQPGRGYPKLNTVFSEPFKLTPYESKEIKFYFRLMESSQYRITTRLNLINIVEVRGNPKWGKWKTITGGRGRIGEEVTISFEGGNVRFKILDIKETNELKSCMSLYDLMLLLGSIGALIAAITGVISILLWI</sequence>
<keyword evidence="3" id="KW-1185">Reference proteome</keyword>
<dbReference type="KEGG" id="tsi:TSIB_1034"/>
<dbReference type="HOGENOM" id="CLU_1363716_0_0_2"/>
<evidence type="ECO:0000313" key="3">
    <source>
        <dbReference type="Proteomes" id="UP000009079"/>
    </source>
</evidence>
<evidence type="ECO:0000313" key="2">
    <source>
        <dbReference type="EMBL" id="ACS90090.1"/>
    </source>
</evidence>
<proteinExistence type="predicted"/>
<accession>C6A395</accession>
<feature type="transmembrane region" description="Helical" evidence="1">
    <location>
        <begin position="176"/>
        <end position="199"/>
    </location>
</feature>
<dbReference type="STRING" id="604354.TSIB_1034"/>
<keyword evidence="1" id="KW-0812">Transmembrane</keyword>
<evidence type="ECO:0000256" key="1">
    <source>
        <dbReference type="SAM" id="Phobius"/>
    </source>
</evidence>
<name>C6A395_THESM</name>
<dbReference type="AlphaFoldDB" id="C6A395"/>